<proteinExistence type="predicted"/>
<gene>
    <name evidence="2" type="ORF">CDEST_15133</name>
</gene>
<accession>A0AAX4J3H3</accession>
<dbReference type="KEGG" id="cdet:87951633"/>
<dbReference type="Proteomes" id="UP001322277">
    <property type="component" value="Chromosome 10"/>
</dbReference>
<evidence type="ECO:0000313" key="3">
    <source>
        <dbReference type="Proteomes" id="UP001322277"/>
    </source>
</evidence>
<sequence>MDEMCELAADSLEWVSGWSASLHVKHRMGSISTAVLGKCLDQLPRNLRSYVDNLPASNQTLAPRPPVNMPFLAQSFTRFSDLPAELRLKIWDEAAAGPSMHIFDVCFPSWRSSGRSERAFQSVDGTMSRSNHDRWTKYRECVFLDTIEAGPAELARQTSVARHVYDPSVYRMRQTMRLVCSEASAAVERKMRERGVNTVFLPGRNEKMQYDNDEDVLFLRFRDGGAITDLSHGVIFGEFEASGMNSLTEMLEGPWSAEMAETLRDARCIALDVAETWVPSAVGAVLSEEATYLACCLHQGLRVLYLVDHCHGRCTRCKRHGTTSDQLQTRGVLYRQLHSQGTDDENDEDDGAMARTPDVIQGVGKTFREVFDFEGLGWSDAHPHYVFARAMDETIRRQQADADKQDFQGVRVLLVEDEVVGGVDTTMLMDCGLGGGASEGNAREVRNMSFRWLA</sequence>
<evidence type="ECO:0000313" key="2">
    <source>
        <dbReference type="EMBL" id="WQF90119.1"/>
    </source>
</evidence>
<evidence type="ECO:0000259" key="1">
    <source>
        <dbReference type="Pfam" id="PF20150"/>
    </source>
</evidence>
<reference evidence="3" key="1">
    <citation type="journal article" date="2023" name="bioRxiv">
        <title>Complete genome of the Medicago anthracnose fungus, Colletotrichum destructivum, reveals a mini-chromosome-like region within a core chromosome.</title>
        <authorList>
            <person name="Lapalu N."/>
            <person name="Simon A."/>
            <person name="Lu A."/>
            <person name="Plaumann P.-L."/>
            <person name="Amselem J."/>
            <person name="Pigne S."/>
            <person name="Auger A."/>
            <person name="Koch C."/>
            <person name="Dallery J.-F."/>
            <person name="O'Connell R.J."/>
        </authorList>
    </citation>
    <scope>NUCLEOTIDE SEQUENCE [LARGE SCALE GENOMIC DNA]</scope>
    <source>
        <strain evidence="3">CBS 520.97</strain>
    </source>
</reference>
<dbReference type="RefSeq" id="XP_062787340.1">
    <property type="nucleotide sequence ID" value="XM_062931289.1"/>
</dbReference>
<protein>
    <submittedName>
        <fullName evidence="2">2EXR domain-containing protein</fullName>
    </submittedName>
</protein>
<keyword evidence="3" id="KW-1185">Reference proteome</keyword>
<feature type="domain" description="2EXR" evidence="1">
    <location>
        <begin position="76"/>
        <end position="189"/>
    </location>
</feature>
<dbReference type="InterPro" id="IPR045518">
    <property type="entry name" value="2EXR"/>
</dbReference>
<dbReference type="EMBL" id="CP137314">
    <property type="protein sequence ID" value="WQF90119.1"/>
    <property type="molecule type" value="Genomic_DNA"/>
</dbReference>
<dbReference type="Pfam" id="PF20150">
    <property type="entry name" value="2EXR"/>
    <property type="match status" value="1"/>
</dbReference>
<dbReference type="GeneID" id="87951633"/>
<name>A0AAX4J3H3_9PEZI</name>
<organism evidence="2 3">
    <name type="scientific">Colletotrichum destructivum</name>
    <dbReference type="NCBI Taxonomy" id="34406"/>
    <lineage>
        <taxon>Eukaryota</taxon>
        <taxon>Fungi</taxon>
        <taxon>Dikarya</taxon>
        <taxon>Ascomycota</taxon>
        <taxon>Pezizomycotina</taxon>
        <taxon>Sordariomycetes</taxon>
        <taxon>Hypocreomycetidae</taxon>
        <taxon>Glomerellales</taxon>
        <taxon>Glomerellaceae</taxon>
        <taxon>Colletotrichum</taxon>
        <taxon>Colletotrichum destructivum species complex</taxon>
    </lineage>
</organism>
<dbReference type="AlphaFoldDB" id="A0AAX4J3H3"/>